<comment type="function">
    <text evidence="1">Component of the EKC/KEOPS complex that is required for the formation of a threonylcarbamoyl group on adenosine at position 37 (t(6)A37) in tRNAs that read codons beginning with adenine. The complex is probably involved in the transfer of the threonylcarbamoyl moiety of threonylcarbamoyl-AMP (TC-AMP) to the N6 group of A37. BUD32 has ATPase activity in the context of the EKC/KEOPS complex and likely plays a supporting role to the catalytic subunit KAE1. The EKC/KEOPS complex also promotes both telomere uncapping and telomere elongation. The complex is required for efficient recruitment of transcriptional coactivators.</text>
</comment>
<dbReference type="InterPro" id="IPR008266">
    <property type="entry name" value="Tyr_kinase_AS"/>
</dbReference>
<feature type="domain" description="Protein kinase" evidence="14">
    <location>
        <begin position="17"/>
        <end position="271"/>
    </location>
</feature>
<evidence type="ECO:0000256" key="1">
    <source>
        <dbReference type="ARBA" id="ARBA00003747"/>
    </source>
</evidence>
<evidence type="ECO:0000256" key="11">
    <source>
        <dbReference type="ARBA" id="ARBA00033194"/>
    </source>
</evidence>
<keyword evidence="16" id="KW-1185">Reference proteome</keyword>
<evidence type="ECO:0000259" key="14">
    <source>
        <dbReference type="PROSITE" id="PS50011"/>
    </source>
</evidence>
<dbReference type="SUPFAM" id="SSF56112">
    <property type="entry name" value="Protein kinase-like (PK-like)"/>
    <property type="match status" value="1"/>
</dbReference>
<dbReference type="GO" id="GO:0004674">
    <property type="term" value="F:protein serine/threonine kinase activity"/>
    <property type="evidence" value="ECO:0007669"/>
    <property type="project" value="UniProtKB-EC"/>
</dbReference>
<keyword evidence="8" id="KW-0418">Kinase</keyword>
<protein>
    <recommendedName>
        <fullName evidence="5">EKC/KEOPS complex subunit BUD32</fullName>
        <ecNumber evidence="3">2.7.11.1</ecNumber>
    </recommendedName>
    <alternativeName>
        <fullName evidence="10 11">Atypical Serine/threonine protein kinase BUD32</fullName>
    </alternativeName>
    <alternativeName>
        <fullName evidence="4">EKC/KEOPS complex subunit bud32</fullName>
    </alternativeName>
</protein>
<name>A0A370TIZ8_9HELO</name>
<comment type="subunit">
    <text evidence="2">Component of the EKC/KEOPS complex composed of at least BUD32, CGI121, GON7, KAE1 and PCC1; the whole complex dimerizes.</text>
</comment>
<gene>
    <name evidence="15" type="ORF">BP5553_07270</name>
</gene>
<dbReference type="RefSeq" id="XP_031868162.1">
    <property type="nucleotide sequence ID" value="XM_032015893.1"/>
</dbReference>
<comment type="catalytic activity">
    <reaction evidence="12">
        <text>L-threonyl-[protein] + ATP = O-phospho-L-threonyl-[protein] + ADP + H(+)</text>
        <dbReference type="Rhea" id="RHEA:46608"/>
        <dbReference type="Rhea" id="RHEA-COMP:11060"/>
        <dbReference type="Rhea" id="RHEA-COMP:11605"/>
        <dbReference type="ChEBI" id="CHEBI:15378"/>
        <dbReference type="ChEBI" id="CHEBI:30013"/>
        <dbReference type="ChEBI" id="CHEBI:30616"/>
        <dbReference type="ChEBI" id="CHEBI:61977"/>
        <dbReference type="ChEBI" id="CHEBI:456216"/>
        <dbReference type="EC" id="2.7.11.1"/>
    </reaction>
</comment>
<comment type="caution">
    <text evidence="15">The sequence shown here is derived from an EMBL/GenBank/DDBJ whole genome shotgun (WGS) entry which is preliminary data.</text>
</comment>
<reference evidence="15 16" key="1">
    <citation type="journal article" date="2018" name="IMA Fungus">
        <title>IMA Genome-F 9: Draft genome sequence of Annulohypoxylon stygium, Aspergillus mulundensis, Berkeleyomyces basicola (syn. Thielaviopsis basicola), Ceratocystis smalleyi, two Cercospora beticola strains, Coleophoma cylindrospora, Fusarium fracticaudum, Phialophora cf. hyalina, and Morchella septimelata.</title>
        <authorList>
            <person name="Wingfield B.D."/>
            <person name="Bills G.F."/>
            <person name="Dong Y."/>
            <person name="Huang W."/>
            <person name="Nel W.J."/>
            <person name="Swalarsk-Parry B.S."/>
            <person name="Vaghefi N."/>
            <person name="Wilken P.M."/>
            <person name="An Z."/>
            <person name="de Beer Z.W."/>
            <person name="De Vos L."/>
            <person name="Chen L."/>
            <person name="Duong T.A."/>
            <person name="Gao Y."/>
            <person name="Hammerbacher A."/>
            <person name="Kikkert J.R."/>
            <person name="Li Y."/>
            <person name="Li H."/>
            <person name="Li K."/>
            <person name="Li Q."/>
            <person name="Liu X."/>
            <person name="Ma X."/>
            <person name="Naidoo K."/>
            <person name="Pethybridge S.J."/>
            <person name="Sun J."/>
            <person name="Steenkamp E.T."/>
            <person name="van der Nest M.A."/>
            <person name="van Wyk S."/>
            <person name="Wingfield M.J."/>
            <person name="Xiong C."/>
            <person name="Yue Q."/>
            <person name="Zhang X."/>
        </authorList>
    </citation>
    <scope>NUCLEOTIDE SEQUENCE [LARGE SCALE GENOMIC DNA]</scope>
    <source>
        <strain evidence="15 16">BP 5553</strain>
    </source>
</reference>
<evidence type="ECO:0000256" key="12">
    <source>
        <dbReference type="ARBA" id="ARBA00047899"/>
    </source>
</evidence>
<dbReference type="EMBL" id="NPIC01000006">
    <property type="protein sequence ID" value="RDL35339.1"/>
    <property type="molecule type" value="Genomic_DNA"/>
</dbReference>
<keyword evidence="7" id="KW-0547">Nucleotide-binding</keyword>
<dbReference type="PANTHER" id="PTHR44329:SF288">
    <property type="entry name" value="MITOGEN-ACTIVATED PROTEIN KINASE KINASE KINASE 20"/>
    <property type="match status" value="1"/>
</dbReference>
<evidence type="ECO:0000256" key="13">
    <source>
        <dbReference type="ARBA" id="ARBA00048679"/>
    </source>
</evidence>
<keyword evidence="9" id="KW-0067">ATP-binding</keyword>
<dbReference type="OrthoDB" id="3512589at2759"/>
<evidence type="ECO:0000256" key="2">
    <source>
        <dbReference type="ARBA" id="ARBA00011534"/>
    </source>
</evidence>
<dbReference type="PANTHER" id="PTHR44329">
    <property type="entry name" value="SERINE/THREONINE-PROTEIN KINASE TNNI3K-RELATED"/>
    <property type="match status" value="1"/>
</dbReference>
<evidence type="ECO:0000256" key="8">
    <source>
        <dbReference type="ARBA" id="ARBA00022777"/>
    </source>
</evidence>
<evidence type="ECO:0000256" key="7">
    <source>
        <dbReference type="ARBA" id="ARBA00022741"/>
    </source>
</evidence>
<dbReference type="Pfam" id="PF07714">
    <property type="entry name" value="PK_Tyr_Ser-Thr"/>
    <property type="match status" value="1"/>
</dbReference>
<dbReference type="GeneID" id="43600119"/>
<comment type="catalytic activity">
    <reaction evidence="13">
        <text>L-seryl-[protein] + ATP = O-phospho-L-seryl-[protein] + ADP + H(+)</text>
        <dbReference type="Rhea" id="RHEA:17989"/>
        <dbReference type="Rhea" id="RHEA-COMP:9863"/>
        <dbReference type="Rhea" id="RHEA-COMP:11604"/>
        <dbReference type="ChEBI" id="CHEBI:15378"/>
        <dbReference type="ChEBI" id="CHEBI:29999"/>
        <dbReference type="ChEBI" id="CHEBI:30616"/>
        <dbReference type="ChEBI" id="CHEBI:83421"/>
        <dbReference type="ChEBI" id="CHEBI:456216"/>
        <dbReference type="EC" id="2.7.11.1"/>
    </reaction>
</comment>
<dbReference type="PROSITE" id="PS00109">
    <property type="entry name" value="PROTEIN_KINASE_TYR"/>
    <property type="match status" value="1"/>
</dbReference>
<organism evidence="15 16">
    <name type="scientific">Venustampulla echinocandica</name>
    <dbReference type="NCBI Taxonomy" id="2656787"/>
    <lineage>
        <taxon>Eukaryota</taxon>
        <taxon>Fungi</taxon>
        <taxon>Dikarya</taxon>
        <taxon>Ascomycota</taxon>
        <taxon>Pezizomycotina</taxon>
        <taxon>Leotiomycetes</taxon>
        <taxon>Helotiales</taxon>
        <taxon>Pleuroascaceae</taxon>
        <taxon>Venustampulla</taxon>
    </lineage>
</organism>
<dbReference type="InterPro" id="IPR000719">
    <property type="entry name" value="Prot_kinase_dom"/>
</dbReference>
<evidence type="ECO:0000313" key="16">
    <source>
        <dbReference type="Proteomes" id="UP000254866"/>
    </source>
</evidence>
<dbReference type="AlphaFoldDB" id="A0A370TIZ8"/>
<sequence>MASDSCHVIEVDLYYPENVKDVLGMGSSCFIGLVNDTTVMKYPHHPNDNAKLAALAIEAQILEAIGDHDRIIRLKGRTSAGLLLEYACHGSLGRYLSSHNPTIEQRIAWATQAAEAVSLIHEKGVIHCDISVNNLLLDAELNIKLCDFQGRLLRSDRSVKLVGLSSENVKASMPRVDPNHADEKTDIFAFGTAFYQIIEGCEPFPELDSFTQEEEIEQRFVSGQFPTVRYTLITAVIHKCWRGEYNSTHEVVGDLEKLSVFNPYDTRLSRQ</sequence>
<accession>A0A370TIZ8</accession>
<proteinExistence type="predicted"/>
<evidence type="ECO:0000256" key="9">
    <source>
        <dbReference type="ARBA" id="ARBA00022840"/>
    </source>
</evidence>
<dbReference type="CDD" id="cd00180">
    <property type="entry name" value="PKc"/>
    <property type="match status" value="1"/>
</dbReference>
<evidence type="ECO:0000256" key="6">
    <source>
        <dbReference type="ARBA" id="ARBA00022679"/>
    </source>
</evidence>
<evidence type="ECO:0000256" key="5">
    <source>
        <dbReference type="ARBA" id="ARBA00019973"/>
    </source>
</evidence>
<dbReference type="EC" id="2.7.11.1" evidence="3"/>
<dbReference type="STRING" id="2656787.A0A370TIZ8"/>
<dbReference type="Proteomes" id="UP000254866">
    <property type="component" value="Unassembled WGS sequence"/>
</dbReference>
<dbReference type="PROSITE" id="PS50011">
    <property type="entry name" value="PROTEIN_KINASE_DOM"/>
    <property type="match status" value="1"/>
</dbReference>
<dbReference type="GO" id="GO:0005524">
    <property type="term" value="F:ATP binding"/>
    <property type="evidence" value="ECO:0007669"/>
    <property type="project" value="UniProtKB-KW"/>
</dbReference>
<dbReference type="Gene3D" id="1.10.510.10">
    <property type="entry name" value="Transferase(Phosphotransferase) domain 1"/>
    <property type="match status" value="1"/>
</dbReference>
<evidence type="ECO:0000256" key="4">
    <source>
        <dbReference type="ARBA" id="ARBA00013948"/>
    </source>
</evidence>
<dbReference type="InterPro" id="IPR051681">
    <property type="entry name" value="Ser/Thr_Kinases-Pseudokinases"/>
</dbReference>
<keyword evidence="6" id="KW-0808">Transferase</keyword>
<dbReference type="InterPro" id="IPR001245">
    <property type="entry name" value="Ser-Thr/Tyr_kinase_cat_dom"/>
</dbReference>
<evidence type="ECO:0000256" key="10">
    <source>
        <dbReference type="ARBA" id="ARBA00030980"/>
    </source>
</evidence>
<evidence type="ECO:0000256" key="3">
    <source>
        <dbReference type="ARBA" id="ARBA00012513"/>
    </source>
</evidence>
<evidence type="ECO:0000313" key="15">
    <source>
        <dbReference type="EMBL" id="RDL35339.1"/>
    </source>
</evidence>
<dbReference type="InterPro" id="IPR011009">
    <property type="entry name" value="Kinase-like_dom_sf"/>
</dbReference>